<dbReference type="InterPro" id="IPR036249">
    <property type="entry name" value="Thioredoxin-like_sf"/>
</dbReference>
<name>A0A6A7YAF8_9HYPH</name>
<keyword evidence="3" id="KW-0808">Transferase</keyword>
<evidence type="ECO:0000259" key="2">
    <source>
        <dbReference type="PROSITE" id="PS50405"/>
    </source>
</evidence>
<accession>A0A6A7YAF8</accession>
<dbReference type="PANTHER" id="PTHR44051">
    <property type="entry name" value="GLUTATHIONE S-TRANSFERASE-RELATED"/>
    <property type="match status" value="1"/>
</dbReference>
<sequence length="216" mass="23228">MRTREAAMALVLYNHDLLADAYKVRLLLSLLGLPYESRTVAMLPGAGADAPAFRALSPAGTVPVLIDGDTVLTRPEAILIHLAERHDPAGRFLPGDGGARAAVLDWLFFAAGDLRAAEAARLKSLFGAASAFADPYATARTAFRLLEGHLVRQTLRGARFFVGDQATLADLAIFPTVALAADFGLGMEEFPRLLTWSRRLHALPGFITMSGVREMV</sequence>
<dbReference type="SUPFAM" id="SSF52833">
    <property type="entry name" value="Thioredoxin-like"/>
    <property type="match status" value="1"/>
</dbReference>
<dbReference type="InterPro" id="IPR004045">
    <property type="entry name" value="Glutathione_S-Trfase_N"/>
</dbReference>
<dbReference type="Gene3D" id="3.40.30.10">
    <property type="entry name" value="Glutaredoxin"/>
    <property type="match status" value="1"/>
</dbReference>
<dbReference type="Proteomes" id="UP000332515">
    <property type="component" value="Unassembled WGS sequence"/>
</dbReference>
<dbReference type="SFLD" id="SFLDS00019">
    <property type="entry name" value="Glutathione_Transferase_(cytos"/>
    <property type="match status" value="1"/>
</dbReference>
<evidence type="ECO:0000259" key="1">
    <source>
        <dbReference type="PROSITE" id="PS50404"/>
    </source>
</evidence>
<dbReference type="InterPro" id="IPR040079">
    <property type="entry name" value="Glutathione_S-Trfase"/>
</dbReference>
<dbReference type="AlphaFoldDB" id="A0A6A7YAF8"/>
<comment type="caution">
    <text evidence="3">The sequence shown here is derived from an EMBL/GenBank/DDBJ whole genome shotgun (WGS) entry which is preliminary data.</text>
</comment>
<dbReference type="PROSITE" id="PS50405">
    <property type="entry name" value="GST_CTER"/>
    <property type="match status" value="1"/>
</dbReference>
<reference evidence="3 4" key="1">
    <citation type="submission" date="2019-09" db="EMBL/GenBank/DDBJ databases">
        <title>Segnochrobactrum spirostomi gen. nov., sp. nov., isolated from the ciliate Spirostomum cf. yagiui and description of a novel family, Segnochrobactraceae fam. nov. within the order Rhizobiales of the class Alphaproteobacteria.</title>
        <authorList>
            <person name="Akter S."/>
            <person name="Shazib S.U.A."/>
            <person name="Shin M.K."/>
        </authorList>
    </citation>
    <scope>NUCLEOTIDE SEQUENCE [LARGE SCALE GENOMIC DNA]</scope>
    <source>
        <strain evidence="3 4">Sp-1</strain>
    </source>
</reference>
<dbReference type="GO" id="GO:0016740">
    <property type="term" value="F:transferase activity"/>
    <property type="evidence" value="ECO:0007669"/>
    <property type="project" value="UniProtKB-KW"/>
</dbReference>
<dbReference type="EMBL" id="VWNA01000003">
    <property type="protein sequence ID" value="MQT15307.1"/>
    <property type="molecule type" value="Genomic_DNA"/>
</dbReference>
<dbReference type="Pfam" id="PF13410">
    <property type="entry name" value="GST_C_2"/>
    <property type="match status" value="1"/>
</dbReference>
<organism evidence="3 4">
    <name type="scientific">Segnochrobactrum spirostomi</name>
    <dbReference type="NCBI Taxonomy" id="2608987"/>
    <lineage>
        <taxon>Bacteria</taxon>
        <taxon>Pseudomonadati</taxon>
        <taxon>Pseudomonadota</taxon>
        <taxon>Alphaproteobacteria</taxon>
        <taxon>Hyphomicrobiales</taxon>
        <taxon>Segnochrobactraceae</taxon>
        <taxon>Segnochrobactrum</taxon>
    </lineage>
</organism>
<dbReference type="Gene3D" id="1.20.1050.10">
    <property type="match status" value="1"/>
</dbReference>
<gene>
    <name evidence="3" type="ORF">F0357_22155</name>
</gene>
<dbReference type="SUPFAM" id="SSF47616">
    <property type="entry name" value="GST C-terminal domain-like"/>
    <property type="match status" value="1"/>
</dbReference>
<dbReference type="PROSITE" id="PS50404">
    <property type="entry name" value="GST_NTER"/>
    <property type="match status" value="1"/>
</dbReference>
<evidence type="ECO:0000313" key="4">
    <source>
        <dbReference type="Proteomes" id="UP000332515"/>
    </source>
</evidence>
<protein>
    <submittedName>
        <fullName evidence="3">Glutathione S-transferase family protein</fullName>
    </submittedName>
</protein>
<keyword evidence="4" id="KW-1185">Reference proteome</keyword>
<feature type="domain" description="GST N-terminal" evidence="1">
    <location>
        <begin position="8"/>
        <end position="90"/>
    </location>
</feature>
<dbReference type="InterPro" id="IPR010987">
    <property type="entry name" value="Glutathione-S-Trfase_C-like"/>
</dbReference>
<dbReference type="SFLD" id="SFLDG00358">
    <property type="entry name" value="Main_(cytGST)"/>
    <property type="match status" value="1"/>
</dbReference>
<dbReference type="Pfam" id="PF13409">
    <property type="entry name" value="GST_N_2"/>
    <property type="match status" value="1"/>
</dbReference>
<proteinExistence type="predicted"/>
<dbReference type="PANTHER" id="PTHR44051:SF2">
    <property type="entry name" value="HYPOTHETICAL GLUTATHIONE S-TRANSFERASE LIKE PROTEIN"/>
    <property type="match status" value="1"/>
</dbReference>
<dbReference type="InterPro" id="IPR036282">
    <property type="entry name" value="Glutathione-S-Trfase_C_sf"/>
</dbReference>
<evidence type="ECO:0000313" key="3">
    <source>
        <dbReference type="EMBL" id="MQT15307.1"/>
    </source>
</evidence>
<feature type="domain" description="GST C-terminal" evidence="2">
    <location>
        <begin position="96"/>
        <end position="216"/>
    </location>
</feature>